<dbReference type="OrthoDB" id="2553692at2759"/>
<feature type="compositionally biased region" description="Polar residues" evidence="1">
    <location>
        <begin position="379"/>
        <end position="388"/>
    </location>
</feature>
<protein>
    <submittedName>
        <fullName evidence="2">Uncharacterized protein</fullName>
    </submittedName>
</protein>
<feature type="region of interest" description="Disordered" evidence="1">
    <location>
        <begin position="1"/>
        <end position="74"/>
    </location>
</feature>
<dbReference type="STRING" id="1128400.I2G696"/>
<dbReference type="Proteomes" id="UP000006174">
    <property type="component" value="Unassembled WGS sequence"/>
</dbReference>
<organism evidence="2 3">
    <name type="scientific">Ustilago hordei</name>
    <name type="common">Barley covered smut fungus</name>
    <dbReference type="NCBI Taxonomy" id="120017"/>
    <lineage>
        <taxon>Eukaryota</taxon>
        <taxon>Fungi</taxon>
        <taxon>Dikarya</taxon>
        <taxon>Basidiomycota</taxon>
        <taxon>Ustilaginomycotina</taxon>
        <taxon>Ustilaginomycetes</taxon>
        <taxon>Ustilaginales</taxon>
        <taxon>Ustilaginaceae</taxon>
        <taxon>Ustilago</taxon>
    </lineage>
</organism>
<feature type="compositionally biased region" description="Basic and acidic residues" evidence="1">
    <location>
        <begin position="205"/>
        <end position="215"/>
    </location>
</feature>
<feature type="compositionally biased region" description="Polar residues" evidence="1">
    <location>
        <begin position="161"/>
        <end position="173"/>
    </location>
</feature>
<evidence type="ECO:0000313" key="3">
    <source>
        <dbReference type="Proteomes" id="UP000006174"/>
    </source>
</evidence>
<accession>I2G696</accession>
<feature type="compositionally biased region" description="Polar residues" evidence="1">
    <location>
        <begin position="194"/>
        <end position="204"/>
    </location>
</feature>
<comment type="caution">
    <text evidence="2">The sequence shown here is derived from an EMBL/GenBank/DDBJ whole genome shotgun (WGS) entry which is preliminary data.</text>
</comment>
<feature type="compositionally biased region" description="Low complexity" evidence="1">
    <location>
        <begin position="25"/>
        <end position="36"/>
    </location>
</feature>
<dbReference type="AlphaFoldDB" id="I2G696"/>
<gene>
    <name evidence="2" type="ORF">UHOR_01687</name>
</gene>
<feature type="region of interest" description="Disordered" evidence="1">
    <location>
        <begin position="439"/>
        <end position="560"/>
    </location>
</feature>
<feature type="compositionally biased region" description="Low complexity" evidence="1">
    <location>
        <begin position="527"/>
        <end position="539"/>
    </location>
</feature>
<dbReference type="HOGENOM" id="CLU_467019_0_0_1"/>
<feature type="region of interest" description="Disordered" evidence="1">
    <location>
        <begin position="118"/>
        <end position="243"/>
    </location>
</feature>
<feature type="compositionally biased region" description="Low complexity" evidence="1">
    <location>
        <begin position="50"/>
        <end position="65"/>
    </location>
</feature>
<evidence type="ECO:0000313" key="2">
    <source>
        <dbReference type="EMBL" id="CCF54689.1"/>
    </source>
</evidence>
<feature type="region of interest" description="Disordered" evidence="1">
    <location>
        <begin position="376"/>
        <end position="416"/>
    </location>
</feature>
<name>I2G696_USTHO</name>
<dbReference type="EMBL" id="CAGI01000194">
    <property type="protein sequence ID" value="CCF54689.1"/>
    <property type="molecule type" value="Genomic_DNA"/>
</dbReference>
<feature type="compositionally biased region" description="Low complexity" evidence="1">
    <location>
        <begin position="395"/>
        <end position="405"/>
    </location>
</feature>
<dbReference type="eggNOG" id="ENOG502RDVA">
    <property type="taxonomic scope" value="Eukaryota"/>
</dbReference>
<keyword evidence="3" id="KW-1185">Reference proteome</keyword>
<sequence>MTSPAQATNRPRAPLAELPLHHFVSQSLASSSPKSSPGNLLKTPSRSRSRSPSLSSSRNGSISVSPHKQALLQNHRFVREGSAASPSSSSTTQPLEQVENMTDADLAVLPLRLFADPPSSKTAGSDLSLEASPIVPRSSAGPMESRFSPRNVKNLAHHSRPSTPKGATTTPLNVRQHRPPHTSGPKPAQFVEPSPTTQRMSQRMSESRLSRRGVDAPEEVPATPSRARVLASPAAKARSQDLSAPINAAKEQGSGTMTPLQVPTHLLSLSNNAPQSLPKKKHRVSQTEIAIAHEEAGAGPIASPSPRKMTDYFSPAFFGSSDDANKTRLRTDSISNPLLSMQDLMSKSSVNSLTLTKSGLFLGVVARPIPGWTVHEDSPLSSCDTAPSQDHPPSEVESPVQSVQSTPNKENRTPDASFLTGKVVPLVLPDRAYSVDVLPLVGGSVSPGGKKRSSSRLTTQESSPAGAVGVGVGGSRKKGTGGRLSLLADADAELEGDEELGKKTKGTNQQNSPLIGRRKSSASQHQSKISARSSRKSSSVYGAGEVGEGIASRTRSRTRV</sequence>
<reference evidence="2 3" key="1">
    <citation type="journal article" date="2012" name="Plant Cell">
        <title>Genome comparison of barley and maize smut fungi reveals targeted loss of RNA silencing components and species-specific presence of transposable elements.</title>
        <authorList>
            <person name="Laurie J.D."/>
            <person name="Ali S."/>
            <person name="Linning R."/>
            <person name="Mannhaupt G."/>
            <person name="Wong P."/>
            <person name="Gueldener U."/>
            <person name="Muensterkoetter M."/>
            <person name="Moore R."/>
            <person name="Kahmann R."/>
            <person name="Bakkeren G."/>
            <person name="Schirawski J."/>
        </authorList>
    </citation>
    <scope>NUCLEOTIDE SEQUENCE [LARGE SCALE GENOMIC DNA]</scope>
    <source>
        <strain evidence="3">Uh4875-4</strain>
    </source>
</reference>
<evidence type="ECO:0000256" key="1">
    <source>
        <dbReference type="SAM" id="MobiDB-lite"/>
    </source>
</evidence>
<proteinExistence type="predicted"/>